<sequence>MPSSQRLKTLALSLNRLKSHCRKTTNGNNLRESNWSFRQDIDTDFLQSFAGFLKIAQLVSLATGFSTLLHFIKLISTTTAADVFFMVTAAVAMFLNLILFIILVFNIEKRINANTKAWNISISIYTFMTALVILVSSILVLEEAINMGNSFSSGEKCEKCSKINIAVVFGFLSWIFFILDFFLCLRNCGCLSLVNRRKKRSVTVQPIQSTAGKMFPVEATIMELPVNEREQSLGTHSEQGTPVYIADRSI</sequence>
<evidence type="ECO:0000256" key="4">
    <source>
        <dbReference type="ARBA" id="ARBA00023136"/>
    </source>
</evidence>
<evidence type="ECO:0000259" key="7">
    <source>
        <dbReference type="PROSITE" id="PS51225"/>
    </source>
</evidence>
<dbReference type="Pfam" id="PF01284">
    <property type="entry name" value="MARVEL"/>
    <property type="match status" value="1"/>
</dbReference>
<feature type="transmembrane region" description="Helical" evidence="6">
    <location>
        <begin position="49"/>
        <end position="71"/>
    </location>
</feature>
<evidence type="ECO:0000313" key="9">
    <source>
        <dbReference type="Proteomes" id="UP001249851"/>
    </source>
</evidence>
<protein>
    <recommendedName>
        <fullName evidence="7">MARVEL domain-containing protein</fullName>
    </recommendedName>
</protein>
<dbReference type="PROSITE" id="PS51225">
    <property type="entry name" value="MARVEL"/>
    <property type="match status" value="1"/>
</dbReference>
<feature type="transmembrane region" description="Helical" evidence="6">
    <location>
        <begin position="163"/>
        <end position="183"/>
    </location>
</feature>
<feature type="domain" description="MARVEL" evidence="7">
    <location>
        <begin position="45"/>
        <end position="189"/>
    </location>
</feature>
<gene>
    <name evidence="8" type="ORF">P5673_000260</name>
</gene>
<comment type="caution">
    <text evidence="8">The sequence shown here is derived from an EMBL/GenBank/DDBJ whole genome shotgun (WGS) entry which is preliminary data.</text>
</comment>
<feature type="transmembrane region" description="Helical" evidence="6">
    <location>
        <begin position="117"/>
        <end position="142"/>
    </location>
</feature>
<keyword evidence="3 6" id="KW-1133">Transmembrane helix</keyword>
<keyword evidence="2 5" id="KW-0812">Transmembrane</keyword>
<dbReference type="InterPro" id="IPR050578">
    <property type="entry name" value="MARVEL-CKLF_proteins"/>
</dbReference>
<reference evidence="8" key="1">
    <citation type="journal article" date="2023" name="G3 (Bethesda)">
        <title>Whole genome assembly and annotation of the endangered Caribbean coral Acropora cervicornis.</title>
        <authorList>
            <person name="Selwyn J.D."/>
            <person name="Vollmer S.V."/>
        </authorList>
    </citation>
    <scope>NUCLEOTIDE SEQUENCE</scope>
    <source>
        <strain evidence="8">K2</strain>
    </source>
</reference>
<dbReference type="PANTHER" id="PTHR22776">
    <property type="entry name" value="MARVEL-CONTAINING POTENTIAL LIPID RAFT-ASSOCIATED PROTEIN"/>
    <property type="match status" value="1"/>
</dbReference>
<evidence type="ECO:0000256" key="1">
    <source>
        <dbReference type="ARBA" id="ARBA00004141"/>
    </source>
</evidence>
<feature type="transmembrane region" description="Helical" evidence="6">
    <location>
        <begin position="83"/>
        <end position="105"/>
    </location>
</feature>
<dbReference type="Proteomes" id="UP001249851">
    <property type="component" value="Unassembled WGS sequence"/>
</dbReference>
<dbReference type="GO" id="GO:0016020">
    <property type="term" value="C:membrane"/>
    <property type="evidence" value="ECO:0007669"/>
    <property type="project" value="UniProtKB-SubCell"/>
</dbReference>
<comment type="subcellular location">
    <subcellularLocation>
        <location evidence="1">Membrane</location>
        <topology evidence="1">Multi-pass membrane protein</topology>
    </subcellularLocation>
</comment>
<dbReference type="AlphaFoldDB" id="A0AAD9VHJ3"/>
<proteinExistence type="predicted"/>
<reference evidence="8" key="2">
    <citation type="journal article" date="2023" name="Science">
        <title>Genomic signatures of disease resistance in endangered staghorn corals.</title>
        <authorList>
            <person name="Vollmer S.V."/>
            <person name="Selwyn J.D."/>
            <person name="Despard B.A."/>
            <person name="Roesel C.L."/>
        </authorList>
    </citation>
    <scope>NUCLEOTIDE SEQUENCE</scope>
    <source>
        <strain evidence="8">K2</strain>
    </source>
</reference>
<dbReference type="EMBL" id="JARQWQ010000001">
    <property type="protein sequence ID" value="KAK2574130.1"/>
    <property type="molecule type" value="Genomic_DNA"/>
</dbReference>
<evidence type="ECO:0000256" key="3">
    <source>
        <dbReference type="ARBA" id="ARBA00022989"/>
    </source>
</evidence>
<keyword evidence="9" id="KW-1185">Reference proteome</keyword>
<evidence type="ECO:0000256" key="6">
    <source>
        <dbReference type="SAM" id="Phobius"/>
    </source>
</evidence>
<organism evidence="8 9">
    <name type="scientific">Acropora cervicornis</name>
    <name type="common">Staghorn coral</name>
    <dbReference type="NCBI Taxonomy" id="6130"/>
    <lineage>
        <taxon>Eukaryota</taxon>
        <taxon>Metazoa</taxon>
        <taxon>Cnidaria</taxon>
        <taxon>Anthozoa</taxon>
        <taxon>Hexacorallia</taxon>
        <taxon>Scleractinia</taxon>
        <taxon>Astrocoeniina</taxon>
        <taxon>Acroporidae</taxon>
        <taxon>Acropora</taxon>
    </lineage>
</organism>
<accession>A0AAD9VHJ3</accession>
<dbReference type="InterPro" id="IPR008253">
    <property type="entry name" value="Marvel"/>
</dbReference>
<evidence type="ECO:0000256" key="5">
    <source>
        <dbReference type="PROSITE-ProRule" id="PRU00581"/>
    </source>
</evidence>
<evidence type="ECO:0000313" key="8">
    <source>
        <dbReference type="EMBL" id="KAK2574130.1"/>
    </source>
</evidence>
<dbReference type="PANTHER" id="PTHR22776:SF49">
    <property type="entry name" value="MARVEL DOMAIN-CONTAINING PROTEIN"/>
    <property type="match status" value="1"/>
</dbReference>
<name>A0AAD9VHJ3_ACRCE</name>
<keyword evidence="4 5" id="KW-0472">Membrane</keyword>
<evidence type="ECO:0000256" key="2">
    <source>
        <dbReference type="ARBA" id="ARBA00022692"/>
    </source>
</evidence>